<evidence type="ECO:0000313" key="2">
    <source>
        <dbReference type="Proteomes" id="UP000320813"/>
    </source>
</evidence>
<gene>
    <name evidence="1" type="ORF">EVJ47_00705</name>
</gene>
<name>A0A519BC87_9DELT</name>
<dbReference type="AlphaFoldDB" id="A0A519BC87"/>
<organism evidence="1 2">
    <name type="scientific">Candidatus Acidulodesulfobacterium ferriphilum</name>
    <dbReference type="NCBI Taxonomy" id="2597223"/>
    <lineage>
        <taxon>Bacteria</taxon>
        <taxon>Deltaproteobacteria</taxon>
        <taxon>Candidatus Acidulodesulfobacterales</taxon>
        <taxon>Candidatus Acidulodesulfobacterium</taxon>
    </lineage>
</organism>
<dbReference type="Proteomes" id="UP000320813">
    <property type="component" value="Unassembled WGS sequence"/>
</dbReference>
<dbReference type="PANTHER" id="PTHR37691">
    <property type="entry name" value="BLR3518 PROTEIN"/>
    <property type="match status" value="1"/>
</dbReference>
<dbReference type="EMBL" id="SGBD01000001">
    <property type="protein sequence ID" value="RZD14838.1"/>
    <property type="molecule type" value="Genomic_DNA"/>
</dbReference>
<protein>
    <submittedName>
        <fullName evidence="1">Uncharacterized protein</fullName>
    </submittedName>
</protein>
<dbReference type="Gene3D" id="3.40.1260.10">
    <property type="entry name" value="DsrEFH-like"/>
    <property type="match status" value="1"/>
</dbReference>
<reference evidence="1 2" key="1">
    <citation type="submission" date="2019-01" db="EMBL/GenBank/DDBJ databases">
        <title>Insights into ecological role of a new deltaproteobacterial order Candidatus Sinidesulfobacterales (Sva0485) by metagenomics and metatranscriptomics.</title>
        <authorList>
            <person name="Tan S."/>
            <person name="Liu J."/>
            <person name="Fang Y."/>
            <person name="Hedlund B.P."/>
            <person name="Lian Z.H."/>
            <person name="Huang L.Y."/>
            <person name="Li J.T."/>
            <person name="Huang L.N."/>
            <person name="Li W.J."/>
            <person name="Jiang H.C."/>
            <person name="Dong H.L."/>
            <person name="Shu W.S."/>
        </authorList>
    </citation>
    <scope>NUCLEOTIDE SEQUENCE [LARGE SCALE GENOMIC DNA]</scope>
    <source>
        <strain evidence="1">AP3</strain>
    </source>
</reference>
<proteinExistence type="predicted"/>
<sequence length="165" mass="18877">MMNLRKLSLFVMLLVFAITLYLLPIRAFAKNSVPVNGRSYQYFKHHALKAVWQAPFNPKKYGLFTLQLTHNLMSALGHNVHVKEVVVAPGPAIHYLMKKYDAANYNKIKRLSELGVRFLACHAALVAFHVKKNELFPFAGVAYPSGIFYIIKKEEQGYAYFNIGW</sequence>
<dbReference type="InterPro" id="IPR027396">
    <property type="entry name" value="DsrEFH-like"/>
</dbReference>
<comment type="caution">
    <text evidence="1">The sequence shown here is derived from an EMBL/GenBank/DDBJ whole genome shotgun (WGS) entry which is preliminary data.</text>
</comment>
<accession>A0A519BC87</accession>
<evidence type="ECO:0000313" key="1">
    <source>
        <dbReference type="EMBL" id="RZD14838.1"/>
    </source>
</evidence>
<dbReference type="SUPFAM" id="SSF75169">
    <property type="entry name" value="DsrEFH-like"/>
    <property type="match status" value="1"/>
</dbReference>
<dbReference type="PANTHER" id="PTHR37691:SF1">
    <property type="entry name" value="BLR3518 PROTEIN"/>
    <property type="match status" value="1"/>
</dbReference>